<keyword evidence="2" id="KW-1185">Reference proteome</keyword>
<accession>A0ACC0Q7G5</accession>
<evidence type="ECO:0000313" key="2">
    <source>
        <dbReference type="Proteomes" id="UP001062846"/>
    </source>
</evidence>
<proteinExistence type="predicted"/>
<sequence>MRWVGGGGGRSLVDDGGGAVAGGGCGRSVAAGGGHGGVRWGRVGWDGDGRFLGIGFLGLGFWPNRCFGLVPLGVWALAI</sequence>
<dbReference type="EMBL" id="CM046388">
    <property type="protein sequence ID" value="KAI8573409.1"/>
    <property type="molecule type" value="Genomic_DNA"/>
</dbReference>
<protein>
    <submittedName>
        <fullName evidence="1">Uncharacterized protein</fullName>
    </submittedName>
</protein>
<reference evidence="1" key="1">
    <citation type="submission" date="2022-02" db="EMBL/GenBank/DDBJ databases">
        <title>Plant Genome Project.</title>
        <authorList>
            <person name="Zhang R.-G."/>
        </authorList>
    </citation>
    <scope>NUCLEOTIDE SEQUENCE</scope>
    <source>
        <strain evidence="1">AT1</strain>
    </source>
</reference>
<comment type="caution">
    <text evidence="1">The sequence shown here is derived from an EMBL/GenBank/DDBJ whole genome shotgun (WGS) entry which is preliminary data.</text>
</comment>
<evidence type="ECO:0000313" key="1">
    <source>
        <dbReference type="EMBL" id="KAI8573409.1"/>
    </source>
</evidence>
<name>A0ACC0Q7G5_RHOML</name>
<gene>
    <name evidence="1" type="ORF">RHMOL_Rhmol01G0275200</name>
</gene>
<organism evidence="1 2">
    <name type="scientific">Rhododendron molle</name>
    <name type="common">Chinese azalea</name>
    <name type="synonym">Azalea mollis</name>
    <dbReference type="NCBI Taxonomy" id="49168"/>
    <lineage>
        <taxon>Eukaryota</taxon>
        <taxon>Viridiplantae</taxon>
        <taxon>Streptophyta</taxon>
        <taxon>Embryophyta</taxon>
        <taxon>Tracheophyta</taxon>
        <taxon>Spermatophyta</taxon>
        <taxon>Magnoliopsida</taxon>
        <taxon>eudicotyledons</taxon>
        <taxon>Gunneridae</taxon>
        <taxon>Pentapetalae</taxon>
        <taxon>asterids</taxon>
        <taxon>Ericales</taxon>
        <taxon>Ericaceae</taxon>
        <taxon>Ericoideae</taxon>
        <taxon>Rhodoreae</taxon>
        <taxon>Rhododendron</taxon>
    </lineage>
</organism>
<dbReference type="Proteomes" id="UP001062846">
    <property type="component" value="Chromosome 1"/>
</dbReference>